<evidence type="ECO:0000256" key="5">
    <source>
        <dbReference type="ARBA" id="ARBA00023125"/>
    </source>
</evidence>
<dbReference type="SUPFAM" id="SSF50978">
    <property type="entry name" value="WD40 repeat-like"/>
    <property type="match status" value="1"/>
</dbReference>
<keyword evidence="5" id="KW-0238">DNA-binding</keyword>
<dbReference type="InterPro" id="IPR000225">
    <property type="entry name" value="Armadillo"/>
</dbReference>
<dbReference type="InterPro" id="IPR019775">
    <property type="entry name" value="WD40_repeat_CS"/>
</dbReference>
<comment type="similarity">
    <text evidence="1">Belongs to the WD repeat DDB2/WDR76 family.</text>
</comment>
<feature type="region of interest" description="Disordered" evidence="9">
    <location>
        <begin position="206"/>
        <end position="259"/>
    </location>
</feature>
<dbReference type="Pfam" id="PF00514">
    <property type="entry name" value="Arm"/>
    <property type="match status" value="1"/>
</dbReference>
<dbReference type="SUPFAM" id="SSF48371">
    <property type="entry name" value="ARM repeat"/>
    <property type="match status" value="1"/>
</dbReference>
<dbReference type="GO" id="GO:0006974">
    <property type="term" value="P:DNA damage response"/>
    <property type="evidence" value="ECO:0007669"/>
    <property type="project" value="UniProtKB-KW"/>
</dbReference>
<dbReference type="eggNOG" id="KOG4227">
    <property type="taxonomic scope" value="Eukaryota"/>
</dbReference>
<dbReference type="RefSeq" id="XP_009035216.1">
    <property type="nucleotide sequence ID" value="XM_009036968.1"/>
</dbReference>
<evidence type="ECO:0000313" key="10">
    <source>
        <dbReference type="EMBL" id="EGB10417.1"/>
    </source>
</evidence>
<dbReference type="GO" id="GO:0003677">
    <property type="term" value="F:DNA binding"/>
    <property type="evidence" value="ECO:0007669"/>
    <property type="project" value="UniProtKB-KW"/>
</dbReference>
<keyword evidence="4" id="KW-0227">DNA damage</keyword>
<keyword evidence="2 6" id="KW-0853">WD repeat</keyword>
<evidence type="ECO:0000256" key="7">
    <source>
        <dbReference type="PROSITE-ProRule" id="PRU00259"/>
    </source>
</evidence>
<organism evidence="11">
    <name type="scientific">Aureococcus anophagefferens</name>
    <name type="common">Harmful bloom alga</name>
    <dbReference type="NCBI Taxonomy" id="44056"/>
    <lineage>
        <taxon>Eukaryota</taxon>
        <taxon>Sar</taxon>
        <taxon>Stramenopiles</taxon>
        <taxon>Ochrophyta</taxon>
        <taxon>Pelagophyceae</taxon>
        <taxon>Pelagomonadales</taxon>
        <taxon>Pelagomonadaceae</taxon>
        <taxon>Aureococcus</taxon>
    </lineage>
</organism>
<accession>F0Y4C7</accession>
<dbReference type="InterPro" id="IPR050853">
    <property type="entry name" value="WD_repeat_DNA-damage-binding"/>
</dbReference>
<dbReference type="Pfam" id="PF00400">
    <property type="entry name" value="WD40"/>
    <property type="match status" value="1"/>
</dbReference>
<dbReference type="GO" id="GO:0005634">
    <property type="term" value="C:nucleus"/>
    <property type="evidence" value="ECO:0007669"/>
    <property type="project" value="TreeGrafter"/>
</dbReference>
<evidence type="ECO:0000256" key="8">
    <source>
        <dbReference type="SAM" id="Coils"/>
    </source>
</evidence>
<dbReference type="InterPro" id="IPR015943">
    <property type="entry name" value="WD40/YVTN_repeat-like_dom_sf"/>
</dbReference>
<dbReference type="PANTHER" id="PTHR14773:SF0">
    <property type="entry name" value="WD REPEAT-CONTAINING PROTEIN 76"/>
    <property type="match status" value="1"/>
</dbReference>
<keyword evidence="11" id="KW-1185">Reference proteome</keyword>
<evidence type="ECO:0000256" key="9">
    <source>
        <dbReference type="SAM" id="MobiDB-lite"/>
    </source>
</evidence>
<dbReference type="OrthoDB" id="101901at2759"/>
<dbReference type="PROSITE" id="PS50082">
    <property type="entry name" value="WD_REPEATS_2"/>
    <property type="match status" value="1"/>
</dbReference>
<dbReference type="InterPro" id="IPR036322">
    <property type="entry name" value="WD40_repeat_dom_sf"/>
</dbReference>
<dbReference type="InterPro" id="IPR001680">
    <property type="entry name" value="WD40_rpt"/>
</dbReference>
<dbReference type="PANTHER" id="PTHR14773">
    <property type="entry name" value="WD REPEAT-CONTAINING PROTEIN 76"/>
    <property type="match status" value="1"/>
</dbReference>
<dbReference type="Gene3D" id="1.25.10.10">
    <property type="entry name" value="Leucine-rich Repeat Variant"/>
    <property type="match status" value="1"/>
</dbReference>
<protein>
    <submittedName>
        <fullName evidence="10">Uncharacterized protein</fullName>
    </submittedName>
</protein>
<evidence type="ECO:0000256" key="3">
    <source>
        <dbReference type="ARBA" id="ARBA00022737"/>
    </source>
</evidence>
<dbReference type="SMART" id="SM00320">
    <property type="entry name" value="WD40"/>
    <property type="match status" value="4"/>
</dbReference>
<dbReference type="GO" id="GO:2000001">
    <property type="term" value="P:regulation of DNA damage checkpoint"/>
    <property type="evidence" value="ECO:0007669"/>
    <property type="project" value="TreeGrafter"/>
</dbReference>
<reference evidence="10 11" key="1">
    <citation type="journal article" date="2011" name="Proc. Natl. Acad. Sci. U.S.A.">
        <title>Niche of harmful alga Aureococcus anophagefferens revealed through ecogenomics.</title>
        <authorList>
            <person name="Gobler C.J."/>
            <person name="Berry D.L."/>
            <person name="Dyhrman S.T."/>
            <person name="Wilhelm S.W."/>
            <person name="Salamov A."/>
            <person name="Lobanov A.V."/>
            <person name="Zhang Y."/>
            <person name="Collier J.L."/>
            <person name="Wurch L.L."/>
            <person name="Kustka A.B."/>
            <person name="Dill B.D."/>
            <person name="Shah M."/>
            <person name="VerBerkmoes N.C."/>
            <person name="Kuo A."/>
            <person name="Terry A."/>
            <person name="Pangilinan J."/>
            <person name="Lindquist E.A."/>
            <person name="Lucas S."/>
            <person name="Paulsen I.T."/>
            <person name="Hattenrath-Lehmann T.K."/>
            <person name="Talmage S.C."/>
            <person name="Walker E.A."/>
            <person name="Koch F."/>
            <person name="Burson A.M."/>
            <person name="Marcoval M.A."/>
            <person name="Tang Y.Z."/>
            <person name="Lecleir G.R."/>
            <person name="Coyne K.J."/>
            <person name="Berg G.M."/>
            <person name="Bertrand E.M."/>
            <person name="Saito M.A."/>
            <person name="Gladyshev V.N."/>
            <person name="Grigoriev I.V."/>
        </authorList>
    </citation>
    <scope>NUCLEOTIDE SEQUENCE [LARGE SCALE GENOMIC DNA]</scope>
    <source>
        <strain evidence="11">CCMP 1984</strain>
    </source>
</reference>
<evidence type="ECO:0000256" key="4">
    <source>
        <dbReference type="ARBA" id="ARBA00022763"/>
    </source>
</evidence>
<dbReference type="EMBL" id="GL833124">
    <property type="protein sequence ID" value="EGB10417.1"/>
    <property type="molecule type" value="Genomic_DNA"/>
</dbReference>
<dbReference type="Proteomes" id="UP000002729">
    <property type="component" value="Unassembled WGS sequence"/>
</dbReference>
<dbReference type="KEGG" id="aaf:AURANDRAFT_62654"/>
<feature type="compositionally biased region" description="Basic residues" evidence="9">
    <location>
        <begin position="211"/>
        <end position="221"/>
    </location>
</feature>
<evidence type="ECO:0000256" key="1">
    <source>
        <dbReference type="ARBA" id="ARBA00005434"/>
    </source>
</evidence>
<evidence type="ECO:0000313" key="11">
    <source>
        <dbReference type="Proteomes" id="UP000002729"/>
    </source>
</evidence>
<dbReference type="PROSITE" id="PS00678">
    <property type="entry name" value="WD_REPEATS_1"/>
    <property type="match status" value="1"/>
</dbReference>
<dbReference type="PROSITE" id="PS50176">
    <property type="entry name" value="ARM_REPEAT"/>
    <property type="match status" value="1"/>
</dbReference>
<keyword evidence="8" id="KW-0175">Coiled coil</keyword>
<dbReference type="GeneID" id="20223992"/>
<feature type="compositionally biased region" description="Low complexity" evidence="9">
    <location>
        <begin position="224"/>
        <end position="253"/>
    </location>
</feature>
<dbReference type="SMART" id="SM00185">
    <property type="entry name" value="ARM"/>
    <property type="match status" value="1"/>
</dbReference>
<dbReference type="OMA" id="DANLVMC"/>
<feature type="repeat" description="ARM" evidence="7">
    <location>
        <begin position="13"/>
        <end position="55"/>
    </location>
</feature>
<dbReference type="Gene3D" id="2.130.10.10">
    <property type="entry name" value="YVTN repeat-like/Quinoprotein amine dehydrogenase"/>
    <property type="match status" value="2"/>
</dbReference>
<dbReference type="InParanoid" id="F0Y4C7"/>
<gene>
    <name evidence="10" type="ORF">AURANDRAFT_62654</name>
</gene>
<dbReference type="AlphaFoldDB" id="F0Y4C7"/>
<keyword evidence="3" id="KW-0677">Repeat</keyword>
<dbReference type="InterPro" id="IPR011989">
    <property type="entry name" value="ARM-like"/>
</dbReference>
<name>F0Y4C7_AURAN</name>
<proteinExistence type="inferred from homology"/>
<feature type="repeat" description="WD" evidence="6">
    <location>
        <begin position="459"/>
        <end position="494"/>
    </location>
</feature>
<feature type="coiled-coil region" evidence="8">
    <location>
        <begin position="143"/>
        <end position="170"/>
    </location>
</feature>
<sequence>MTEEVSAACVEAGALPTLVALLRDGNAETKINACKAIRNILFDNDNANDSIVALGALAPIALVNLTANNVNIKAAVAAARATAEIAAHKTLALEQRIVDLERALEERTARDDRLRLSRDELQARIGEFSRVLNRPNAHGVLARAEAGAALSDLRDEAAELKATLADATSCVYEIERLERIARNAQFMASLGLGDARDAFAAPSGLGAATSTKKKAGRRKPKPSAPAGPRRSSPRLAGGAAPGAAAAPSSAAAADEAEAEEAPAEASRLAEYLVPAGAADVSPGDARELEDPGLKRVYCVAARGALVAAVGKGGRVAVFCPSAGGEPLAAFKGHGGWVGGCGFVGGDRLLTAANDGKLVLWDCAAARGDRLRDAATLAPGRCWSLAVSDDRGALCGFRDGTVGVVACAPAALTETVRIDVADGAVKGVAWRGDGTFATASDDGDVAGWDPRAAAAAAWRLAGAHAEATSAAFRPGDDHHVLTAGRDAAVKLWDLRAPGAPLRTFAGHHRPDARRKGIFHPRWVGGGAFAVGGEGSQRLAFYDAARGAAFASVKCAGDVTAVAPLPGGESLAVADDASGALALVPAPPRPSAP</sequence>
<dbReference type="InterPro" id="IPR016024">
    <property type="entry name" value="ARM-type_fold"/>
</dbReference>
<evidence type="ECO:0000256" key="6">
    <source>
        <dbReference type="PROSITE-ProRule" id="PRU00221"/>
    </source>
</evidence>
<evidence type="ECO:0000256" key="2">
    <source>
        <dbReference type="ARBA" id="ARBA00022574"/>
    </source>
</evidence>